<proteinExistence type="predicted"/>
<feature type="region of interest" description="Disordered" evidence="1">
    <location>
        <begin position="16"/>
        <end position="53"/>
    </location>
</feature>
<accession>A0A0B6ZRL3</accession>
<reference evidence="2" key="1">
    <citation type="submission" date="2014-12" db="EMBL/GenBank/DDBJ databases">
        <title>Insight into the proteome of Arion vulgaris.</title>
        <authorList>
            <person name="Aradska J."/>
            <person name="Bulat T."/>
            <person name="Smidak R."/>
            <person name="Sarate P."/>
            <person name="Gangsoo J."/>
            <person name="Sialana F."/>
            <person name="Bilban M."/>
            <person name="Lubec G."/>
        </authorList>
    </citation>
    <scope>NUCLEOTIDE SEQUENCE</scope>
    <source>
        <tissue evidence="2">Skin</tissue>
    </source>
</reference>
<evidence type="ECO:0000313" key="2">
    <source>
        <dbReference type="EMBL" id="CEK71304.1"/>
    </source>
</evidence>
<organism evidence="2">
    <name type="scientific">Arion vulgaris</name>
    <dbReference type="NCBI Taxonomy" id="1028688"/>
    <lineage>
        <taxon>Eukaryota</taxon>
        <taxon>Metazoa</taxon>
        <taxon>Spiralia</taxon>
        <taxon>Lophotrochozoa</taxon>
        <taxon>Mollusca</taxon>
        <taxon>Gastropoda</taxon>
        <taxon>Heterobranchia</taxon>
        <taxon>Euthyneura</taxon>
        <taxon>Panpulmonata</taxon>
        <taxon>Eupulmonata</taxon>
        <taxon>Stylommatophora</taxon>
        <taxon>Helicina</taxon>
        <taxon>Arionoidea</taxon>
        <taxon>Arionidae</taxon>
        <taxon>Arion</taxon>
    </lineage>
</organism>
<gene>
    <name evidence="2" type="primary">ORF77794</name>
</gene>
<name>A0A0B6ZRL3_9EUPU</name>
<protein>
    <submittedName>
        <fullName evidence="2">Uncharacterized protein</fullName>
    </submittedName>
</protein>
<evidence type="ECO:0000256" key="1">
    <source>
        <dbReference type="SAM" id="MobiDB-lite"/>
    </source>
</evidence>
<dbReference type="EMBL" id="HACG01024439">
    <property type="protein sequence ID" value="CEK71304.1"/>
    <property type="molecule type" value="Transcribed_RNA"/>
</dbReference>
<feature type="non-terminal residue" evidence="2">
    <location>
        <position position="1"/>
    </location>
</feature>
<dbReference type="AlphaFoldDB" id="A0A0B6ZRL3"/>
<sequence>GSIARQALILEPAGKKEYGKNTWRRELETDRDRQDGEGNGRDDKREEELEEVC</sequence>
<feature type="compositionally biased region" description="Basic and acidic residues" evidence="1">
    <location>
        <begin position="16"/>
        <end position="47"/>
    </location>
</feature>